<sequence>MATFIAMTRESARRIDRTRLPNDPAGKDFVWHWNEKDKMWEIKVKENFPGPKVLIVPTRITALRKMTYIFLLCNSFMHLNIFVPCVILTLSEYYIHSHTAIHNTTSFYYLDNHQRHLDVSETPILRGSNNFDSLSSPAFSLPYANQNAEAQQPPASPPRPASASFIASVRKAPQKLSVMYATHGTSHLSAAATIVTPSTDHEAG</sequence>
<evidence type="ECO:0000313" key="2">
    <source>
        <dbReference type="EMBL" id="KAK1570151.1"/>
    </source>
</evidence>
<reference evidence="2" key="1">
    <citation type="submission" date="2021-06" db="EMBL/GenBank/DDBJ databases">
        <title>Comparative genomics, transcriptomics and evolutionary studies reveal genomic signatures of adaptation to plant cell wall in hemibiotrophic fungi.</title>
        <authorList>
            <consortium name="DOE Joint Genome Institute"/>
            <person name="Baroncelli R."/>
            <person name="Diaz J.F."/>
            <person name="Benocci T."/>
            <person name="Peng M."/>
            <person name="Battaglia E."/>
            <person name="Haridas S."/>
            <person name="Andreopoulos W."/>
            <person name="Labutti K."/>
            <person name="Pangilinan J."/>
            <person name="Floch G.L."/>
            <person name="Makela M.R."/>
            <person name="Henrissat B."/>
            <person name="Grigoriev I.V."/>
            <person name="Crouch J.A."/>
            <person name="De Vries R.P."/>
            <person name="Sukno S.A."/>
            <person name="Thon M.R."/>
        </authorList>
    </citation>
    <scope>NUCLEOTIDE SEQUENCE</scope>
    <source>
        <strain evidence="2">CBS 125086</strain>
    </source>
</reference>
<dbReference type="EMBL" id="JAHLJV010000111">
    <property type="protein sequence ID" value="KAK1570151.1"/>
    <property type="molecule type" value="Genomic_DNA"/>
</dbReference>
<organism evidence="2 3">
    <name type="scientific">Colletotrichum navitas</name>
    <dbReference type="NCBI Taxonomy" id="681940"/>
    <lineage>
        <taxon>Eukaryota</taxon>
        <taxon>Fungi</taxon>
        <taxon>Dikarya</taxon>
        <taxon>Ascomycota</taxon>
        <taxon>Pezizomycotina</taxon>
        <taxon>Sordariomycetes</taxon>
        <taxon>Hypocreomycetidae</taxon>
        <taxon>Glomerellales</taxon>
        <taxon>Glomerellaceae</taxon>
        <taxon>Colletotrichum</taxon>
        <taxon>Colletotrichum graminicola species complex</taxon>
    </lineage>
</organism>
<protein>
    <submittedName>
        <fullName evidence="2">Uncharacterized protein</fullName>
    </submittedName>
</protein>
<evidence type="ECO:0000256" key="1">
    <source>
        <dbReference type="SAM" id="Phobius"/>
    </source>
</evidence>
<keyword evidence="1" id="KW-1133">Transmembrane helix</keyword>
<name>A0AAD8UYI1_9PEZI</name>
<comment type="caution">
    <text evidence="2">The sequence shown here is derived from an EMBL/GenBank/DDBJ whole genome shotgun (WGS) entry which is preliminary data.</text>
</comment>
<accession>A0AAD8UYI1</accession>
<proteinExistence type="predicted"/>
<dbReference type="GeneID" id="85444625"/>
<dbReference type="RefSeq" id="XP_060408307.1">
    <property type="nucleotide sequence ID" value="XM_060560385.1"/>
</dbReference>
<keyword evidence="1" id="KW-0472">Membrane</keyword>
<dbReference type="Proteomes" id="UP001230504">
    <property type="component" value="Unassembled WGS sequence"/>
</dbReference>
<evidence type="ECO:0000313" key="3">
    <source>
        <dbReference type="Proteomes" id="UP001230504"/>
    </source>
</evidence>
<dbReference type="AlphaFoldDB" id="A0AAD8UYI1"/>
<keyword evidence="1" id="KW-0812">Transmembrane</keyword>
<keyword evidence="3" id="KW-1185">Reference proteome</keyword>
<feature type="transmembrane region" description="Helical" evidence="1">
    <location>
        <begin position="68"/>
        <end position="90"/>
    </location>
</feature>
<gene>
    <name evidence="2" type="ORF">LY79DRAFT_584230</name>
</gene>